<comment type="subcellular location">
    <subcellularLocation>
        <location evidence="1">Cell membrane</location>
        <topology evidence="1">Multi-pass membrane protein</topology>
    </subcellularLocation>
</comment>
<keyword evidence="3 6" id="KW-0812">Transmembrane</keyword>
<dbReference type="InterPro" id="IPR015867">
    <property type="entry name" value="N-reg_PII/ATP_PRibTrfase_C"/>
</dbReference>
<evidence type="ECO:0000256" key="4">
    <source>
        <dbReference type="ARBA" id="ARBA00022989"/>
    </source>
</evidence>
<reference evidence="8 9" key="1">
    <citation type="submission" date="2017-06" db="EMBL/GenBank/DDBJ databases">
        <title>Draft Genome Sequence of Natranaerobius trueperi halophilic, alkalithermophilic bacteria from soda lakes.</title>
        <authorList>
            <person name="Zhao B."/>
        </authorList>
    </citation>
    <scope>NUCLEOTIDE SEQUENCE [LARGE SCALE GENOMIC DNA]</scope>
    <source>
        <strain evidence="8 9">DSM 18760</strain>
    </source>
</reference>
<evidence type="ECO:0000256" key="5">
    <source>
        <dbReference type="ARBA" id="ARBA00023136"/>
    </source>
</evidence>
<comment type="caution">
    <text evidence="8">The sequence shown here is derived from an EMBL/GenBank/DDBJ whole genome shotgun (WGS) entry which is preliminary data.</text>
</comment>
<feature type="transmembrane region" description="Helical" evidence="6">
    <location>
        <begin position="158"/>
        <end position="178"/>
    </location>
</feature>
<evidence type="ECO:0000256" key="2">
    <source>
        <dbReference type="ARBA" id="ARBA00022475"/>
    </source>
</evidence>
<dbReference type="AlphaFoldDB" id="A0A226BXT4"/>
<dbReference type="GO" id="GO:0005886">
    <property type="term" value="C:plasma membrane"/>
    <property type="evidence" value="ECO:0007669"/>
    <property type="project" value="UniProtKB-SubCell"/>
</dbReference>
<evidence type="ECO:0000259" key="7">
    <source>
        <dbReference type="Pfam" id="PF10035"/>
    </source>
</evidence>
<proteinExistence type="predicted"/>
<dbReference type="Proteomes" id="UP000214588">
    <property type="component" value="Unassembled WGS sequence"/>
</dbReference>
<evidence type="ECO:0000313" key="8">
    <source>
        <dbReference type="EMBL" id="OWZ83731.1"/>
    </source>
</evidence>
<dbReference type="PANTHER" id="PTHR33545:SF5">
    <property type="entry name" value="UPF0750 MEMBRANE PROTEIN YITT"/>
    <property type="match status" value="1"/>
</dbReference>
<evidence type="ECO:0000256" key="6">
    <source>
        <dbReference type="SAM" id="Phobius"/>
    </source>
</evidence>
<dbReference type="OrthoDB" id="9779786at2"/>
<feature type="transmembrane region" description="Helical" evidence="6">
    <location>
        <begin position="20"/>
        <end position="43"/>
    </location>
</feature>
<organism evidence="8 9">
    <name type="scientific">Natranaerobius trueperi</name>
    <dbReference type="NCBI Taxonomy" id="759412"/>
    <lineage>
        <taxon>Bacteria</taxon>
        <taxon>Bacillati</taxon>
        <taxon>Bacillota</taxon>
        <taxon>Clostridia</taxon>
        <taxon>Natranaerobiales</taxon>
        <taxon>Natranaerobiaceae</taxon>
        <taxon>Natranaerobius</taxon>
    </lineage>
</organism>
<feature type="transmembrane region" description="Helical" evidence="6">
    <location>
        <begin position="55"/>
        <end position="81"/>
    </location>
</feature>
<accession>A0A226BXT4</accession>
<evidence type="ECO:0000313" key="9">
    <source>
        <dbReference type="Proteomes" id="UP000214588"/>
    </source>
</evidence>
<dbReference type="CDD" id="cd16380">
    <property type="entry name" value="YitT_C"/>
    <property type="match status" value="1"/>
</dbReference>
<dbReference type="EMBL" id="NIQC01000013">
    <property type="protein sequence ID" value="OWZ83731.1"/>
    <property type="molecule type" value="Genomic_DNA"/>
</dbReference>
<dbReference type="InterPro" id="IPR019264">
    <property type="entry name" value="DUF2179"/>
</dbReference>
<dbReference type="Pfam" id="PF02588">
    <property type="entry name" value="YitT_membrane"/>
    <property type="match status" value="1"/>
</dbReference>
<keyword evidence="2" id="KW-1003">Cell membrane</keyword>
<dbReference type="Pfam" id="PF10035">
    <property type="entry name" value="DUF2179"/>
    <property type="match status" value="1"/>
</dbReference>
<dbReference type="PIRSF" id="PIRSF006483">
    <property type="entry name" value="Membrane_protein_YitT"/>
    <property type="match status" value="1"/>
</dbReference>
<gene>
    <name evidence="8" type="ORF">CDO51_07200</name>
</gene>
<keyword evidence="4 6" id="KW-1133">Transmembrane helix</keyword>
<feature type="domain" description="DUF2179" evidence="7">
    <location>
        <begin position="232"/>
        <end position="286"/>
    </location>
</feature>
<protein>
    <recommendedName>
        <fullName evidence="7">DUF2179 domain-containing protein</fullName>
    </recommendedName>
</protein>
<dbReference type="Gene3D" id="3.30.70.120">
    <property type="match status" value="1"/>
</dbReference>
<keyword evidence="9" id="KW-1185">Reference proteome</keyword>
<evidence type="ECO:0000256" key="1">
    <source>
        <dbReference type="ARBA" id="ARBA00004651"/>
    </source>
</evidence>
<sequence length="297" mass="32081">MERSVFMKNNSIKKNKIKELLIDFIGITIGCAVAGIGMNMFLIPNQIAAGGVSGLGIILLYVLGIPVGATVLGVNVPLLFVEAKIMGFNYTIRTVYGALMFSFLIEVFSFVPNFTGDIFLSAIYGGIILGIGLGLVFRNRGTTGGTALAAQLLQKYTGLTIGQAIIGFDMIIIVLSAIFFDAEVALYALISLFVASKTLDMVQQGFRQTKAALIISNKSKEISQEIFSQLNRGVTNITARGGYTGEDREMILVVVNRTELSRLKSLVYSTDENSFVIVSEANEVLGEGFKAVEQDDL</sequence>
<dbReference type="InterPro" id="IPR003740">
    <property type="entry name" value="YitT"/>
</dbReference>
<dbReference type="InterPro" id="IPR051461">
    <property type="entry name" value="UPF0750_membrane"/>
</dbReference>
<name>A0A226BXT4_9FIRM</name>
<feature type="transmembrane region" description="Helical" evidence="6">
    <location>
        <begin position="118"/>
        <end position="137"/>
    </location>
</feature>
<evidence type="ECO:0000256" key="3">
    <source>
        <dbReference type="ARBA" id="ARBA00022692"/>
    </source>
</evidence>
<keyword evidence="5 6" id="KW-0472">Membrane</keyword>
<feature type="transmembrane region" description="Helical" evidence="6">
    <location>
        <begin position="93"/>
        <end position="112"/>
    </location>
</feature>
<dbReference type="PANTHER" id="PTHR33545">
    <property type="entry name" value="UPF0750 MEMBRANE PROTEIN YITT-RELATED"/>
    <property type="match status" value="1"/>
</dbReference>